<dbReference type="EMBL" id="LRPU01000083">
    <property type="protein sequence ID" value="KXA11544.1"/>
    <property type="molecule type" value="Genomic_DNA"/>
</dbReference>
<dbReference type="PIRSF" id="PIRSF003095">
    <property type="entry name" value="Trigger_factor"/>
    <property type="match status" value="1"/>
</dbReference>
<dbReference type="InterPro" id="IPR005215">
    <property type="entry name" value="Trig_fac"/>
</dbReference>
<dbReference type="Proteomes" id="UP000070646">
    <property type="component" value="Unassembled WGS sequence"/>
</dbReference>
<feature type="domain" description="PPIase FKBP-type" evidence="15">
    <location>
        <begin position="175"/>
        <end position="260"/>
    </location>
</feature>
<dbReference type="GO" id="GO:0051301">
    <property type="term" value="P:cell division"/>
    <property type="evidence" value="ECO:0007669"/>
    <property type="project" value="UniProtKB-KW"/>
</dbReference>
<dbReference type="Pfam" id="PF05698">
    <property type="entry name" value="Trigger_C"/>
    <property type="match status" value="1"/>
</dbReference>
<dbReference type="HAMAP" id="MF_00303">
    <property type="entry name" value="Trigger_factor_Tig"/>
    <property type="match status" value="1"/>
</dbReference>
<dbReference type="InterPro" id="IPR001179">
    <property type="entry name" value="PPIase_FKBP_dom"/>
</dbReference>
<keyword evidence="5 12" id="KW-0132">Cell division</keyword>
<comment type="domain">
    <text evidence="12">Consists of 3 domains; the N-terminus binds the ribosome, the middle domain has PPIase activity, while the C-terminus has intrinsic chaperone activity on its own.</text>
</comment>
<dbReference type="Gene3D" id="3.30.70.1050">
    <property type="entry name" value="Trigger factor ribosome-binding domain"/>
    <property type="match status" value="1"/>
</dbReference>
<evidence type="ECO:0000256" key="4">
    <source>
        <dbReference type="ARBA" id="ARBA00016902"/>
    </source>
</evidence>
<evidence type="ECO:0000256" key="14">
    <source>
        <dbReference type="RuleBase" id="RU003914"/>
    </source>
</evidence>
<dbReference type="GO" id="GO:0015031">
    <property type="term" value="P:protein transport"/>
    <property type="evidence" value="ECO:0007669"/>
    <property type="project" value="UniProtKB-UniRule"/>
</dbReference>
<dbReference type="GO" id="GO:0003755">
    <property type="term" value="F:peptidyl-prolyl cis-trans isomerase activity"/>
    <property type="evidence" value="ECO:0007669"/>
    <property type="project" value="UniProtKB-UniRule"/>
</dbReference>
<comment type="subcellular location">
    <subcellularLocation>
        <location evidence="12">Cytoplasm</location>
    </subcellularLocation>
    <text evidence="12">About half TF is bound to the ribosome near the polypeptide exit tunnel while the other half is free in the cytoplasm.</text>
</comment>
<keyword evidence="7 12" id="KW-0143">Chaperone</keyword>
<dbReference type="GO" id="GO:0043335">
    <property type="term" value="P:protein unfolding"/>
    <property type="evidence" value="ECO:0007669"/>
    <property type="project" value="TreeGrafter"/>
</dbReference>
<evidence type="ECO:0000256" key="12">
    <source>
        <dbReference type="HAMAP-Rule" id="MF_00303"/>
    </source>
</evidence>
<dbReference type="PANTHER" id="PTHR30560:SF3">
    <property type="entry name" value="TRIGGER FACTOR-LIKE PROTEIN TIG, CHLOROPLASTIC"/>
    <property type="match status" value="1"/>
</dbReference>
<evidence type="ECO:0000256" key="8">
    <source>
        <dbReference type="ARBA" id="ARBA00023235"/>
    </source>
</evidence>
<evidence type="ECO:0000256" key="2">
    <source>
        <dbReference type="ARBA" id="ARBA00005464"/>
    </source>
</evidence>
<dbReference type="GO" id="GO:0051083">
    <property type="term" value="P:'de novo' cotranslational protein folding"/>
    <property type="evidence" value="ECO:0007669"/>
    <property type="project" value="TreeGrafter"/>
</dbReference>
<comment type="caution">
    <text evidence="16">The sequence shown here is derived from an EMBL/GenBank/DDBJ whole genome shotgun (WGS) entry which is preliminary data.</text>
</comment>
<dbReference type="PROSITE" id="PS50059">
    <property type="entry name" value="FKBP_PPIASE"/>
    <property type="match status" value="1"/>
</dbReference>
<dbReference type="InterPro" id="IPR037041">
    <property type="entry name" value="Trigger_fac_C_sf"/>
</dbReference>
<dbReference type="PATRIC" id="fig|1502.174.peg.1722"/>
<reference evidence="16 17" key="1">
    <citation type="submission" date="2016-01" db="EMBL/GenBank/DDBJ databases">
        <authorList>
            <person name="Oliw E.H."/>
        </authorList>
    </citation>
    <scope>NUCLEOTIDE SEQUENCE [LARGE SCALE GENOMIC DNA]</scope>
    <source>
        <strain evidence="16 17">MJR7757A</strain>
    </source>
</reference>
<dbReference type="EC" id="5.2.1.8" evidence="3 12"/>
<dbReference type="FunFam" id="3.10.50.40:FF:000001">
    <property type="entry name" value="Trigger factor"/>
    <property type="match status" value="1"/>
</dbReference>
<evidence type="ECO:0000259" key="15">
    <source>
        <dbReference type="PROSITE" id="PS50059"/>
    </source>
</evidence>
<dbReference type="NCBIfam" id="TIGR00115">
    <property type="entry name" value="tig"/>
    <property type="match status" value="1"/>
</dbReference>
<proteinExistence type="inferred from homology"/>
<keyword evidence="12" id="KW-0963">Cytoplasm</keyword>
<gene>
    <name evidence="12" type="primary">tig</name>
    <name evidence="16" type="ORF">HMPREF3222_01706</name>
</gene>
<dbReference type="AlphaFoldDB" id="A0A133N5H2"/>
<keyword evidence="8 12" id="KW-0413">Isomerase</keyword>
<evidence type="ECO:0000256" key="1">
    <source>
        <dbReference type="ARBA" id="ARBA00000971"/>
    </source>
</evidence>
<evidence type="ECO:0000256" key="9">
    <source>
        <dbReference type="ARBA" id="ARBA00023306"/>
    </source>
</evidence>
<dbReference type="SUPFAM" id="SSF54534">
    <property type="entry name" value="FKBP-like"/>
    <property type="match status" value="1"/>
</dbReference>
<keyword evidence="9 12" id="KW-0131">Cell cycle</keyword>
<dbReference type="Pfam" id="PF05697">
    <property type="entry name" value="Trigger_N"/>
    <property type="match status" value="1"/>
</dbReference>
<evidence type="ECO:0000256" key="11">
    <source>
        <dbReference type="ARBA" id="ARBA00029986"/>
    </source>
</evidence>
<dbReference type="GO" id="GO:0005737">
    <property type="term" value="C:cytoplasm"/>
    <property type="evidence" value="ECO:0007669"/>
    <property type="project" value="UniProtKB-SubCell"/>
</dbReference>
<sequence length="440" mass="49832">MNLKGYLQEEYTMEAKMNKIDTNVVELEIKVDAKDFNEALKKSYNKNSKKFNIPGFRKGKVPMNMVKKFYGVEVLFDDAINACIDKTYGVALEENNVRPVDYPQIEVVEVGEGKDLIYKAKVTTYPEVTLGDYKGLEVEEVSYEVKDEDIEKQLADMQARNARVETKEEGTVENGNIAVIDFKGFIDDVAFEGGEGKDYPLEIGSGSFIDNFEEQLVGLKVGESKDVNVTFPEAYGKEDLNGKPAKFEVTVKEIKVKELPALDDEFAKEVSEFDTLEELKADLKEKAVKANELRAKREMEEKVINAVVDNAKVEIPEAMINREVENMVRDLEMRLGQQGLSLEQYYEFTGSTEDKMKSYMKENAERKVKTDLVMSAVTEAEAIEATEEELKAKAEEVAKMYSNGAETEKMVDLLLNAQRAALELDVKREKTLKMLFESLK</sequence>
<dbReference type="InterPro" id="IPR027304">
    <property type="entry name" value="Trigger_fact/SurA_dom_sf"/>
</dbReference>
<evidence type="ECO:0000256" key="5">
    <source>
        <dbReference type="ARBA" id="ARBA00022618"/>
    </source>
</evidence>
<dbReference type="GO" id="GO:0044183">
    <property type="term" value="F:protein folding chaperone"/>
    <property type="evidence" value="ECO:0007669"/>
    <property type="project" value="TreeGrafter"/>
</dbReference>
<dbReference type="PANTHER" id="PTHR30560">
    <property type="entry name" value="TRIGGER FACTOR CHAPERONE AND PEPTIDYL-PROLYL CIS/TRANS ISOMERASE"/>
    <property type="match status" value="1"/>
</dbReference>
<keyword evidence="6 12" id="KW-0697">Rotamase</keyword>
<dbReference type="SUPFAM" id="SSF109998">
    <property type="entry name" value="Triger factor/SurA peptide-binding domain-like"/>
    <property type="match status" value="1"/>
</dbReference>
<dbReference type="Gene3D" id="3.10.50.40">
    <property type="match status" value="1"/>
</dbReference>
<organism evidence="16 17">
    <name type="scientific">Clostridium perfringens</name>
    <dbReference type="NCBI Taxonomy" id="1502"/>
    <lineage>
        <taxon>Bacteria</taxon>
        <taxon>Bacillati</taxon>
        <taxon>Bacillota</taxon>
        <taxon>Clostridia</taxon>
        <taxon>Eubacteriales</taxon>
        <taxon>Clostridiaceae</taxon>
        <taxon>Clostridium</taxon>
    </lineage>
</organism>
<evidence type="ECO:0000256" key="7">
    <source>
        <dbReference type="ARBA" id="ARBA00023186"/>
    </source>
</evidence>
<accession>A0A133N5H2</accession>
<dbReference type="Pfam" id="PF00254">
    <property type="entry name" value="FKBP_C"/>
    <property type="match status" value="1"/>
</dbReference>
<comment type="function">
    <text evidence="10 12">Involved in protein export. Acts as a chaperone by maintaining the newly synthesized protein in an open conformation. Functions as a peptidyl-prolyl cis-trans isomerase.</text>
</comment>
<evidence type="ECO:0000256" key="3">
    <source>
        <dbReference type="ARBA" id="ARBA00013194"/>
    </source>
</evidence>
<protein>
    <recommendedName>
        <fullName evidence="4 12">Trigger factor</fullName>
        <shortName evidence="12">TF</shortName>
        <ecNumber evidence="3 12">5.2.1.8</ecNumber>
    </recommendedName>
    <alternativeName>
        <fullName evidence="11 12">PPIase</fullName>
    </alternativeName>
</protein>
<evidence type="ECO:0000256" key="6">
    <source>
        <dbReference type="ARBA" id="ARBA00023110"/>
    </source>
</evidence>
<comment type="catalytic activity">
    <reaction evidence="1 12 13">
        <text>[protein]-peptidylproline (omega=180) = [protein]-peptidylproline (omega=0)</text>
        <dbReference type="Rhea" id="RHEA:16237"/>
        <dbReference type="Rhea" id="RHEA-COMP:10747"/>
        <dbReference type="Rhea" id="RHEA-COMP:10748"/>
        <dbReference type="ChEBI" id="CHEBI:83833"/>
        <dbReference type="ChEBI" id="CHEBI:83834"/>
        <dbReference type="EC" id="5.2.1.8"/>
    </reaction>
</comment>
<dbReference type="GO" id="GO:0043022">
    <property type="term" value="F:ribosome binding"/>
    <property type="evidence" value="ECO:0007669"/>
    <property type="project" value="TreeGrafter"/>
</dbReference>
<dbReference type="InterPro" id="IPR036611">
    <property type="entry name" value="Trigger_fac_ribosome-bd_sf"/>
</dbReference>
<dbReference type="SUPFAM" id="SSF102735">
    <property type="entry name" value="Trigger factor ribosome-binding domain"/>
    <property type="match status" value="1"/>
</dbReference>
<dbReference type="InterPro" id="IPR046357">
    <property type="entry name" value="PPIase_dom_sf"/>
</dbReference>
<evidence type="ECO:0000313" key="17">
    <source>
        <dbReference type="Proteomes" id="UP000070646"/>
    </source>
</evidence>
<dbReference type="Gene3D" id="1.10.3120.10">
    <property type="entry name" value="Trigger factor, C-terminal domain"/>
    <property type="match status" value="1"/>
</dbReference>
<evidence type="ECO:0000256" key="10">
    <source>
        <dbReference type="ARBA" id="ARBA00024849"/>
    </source>
</evidence>
<dbReference type="InterPro" id="IPR008880">
    <property type="entry name" value="Trigger_fac_C"/>
</dbReference>
<dbReference type="InterPro" id="IPR008881">
    <property type="entry name" value="Trigger_fac_ribosome-bd_bac"/>
</dbReference>
<comment type="similarity">
    <text evidence="2 12 14">Belongs to the FKBP-type PPIase family. Tig subfamily.</text>
</comment>
<evidence type="ECO:0000256" key="13">
    <source>
        <dbReference type="PROSITE-ProRule" id="PRU00277"/>
    </source>
</evidence>
<evidence type="ECO:0000313" key="16">
    <source>
        <dbReference type="EMBL" id="KXA11544.1"/>
    </source>
</evidence>
<name>A0A133N5H2_CLOPF</name>